<comment type="caution">
    <text evidence="5">The sequence shown here is derived from an EMBL/GenBank/DDBJ whole genome shotgun (WGS) entry which is preliminary data.</text>
</comment>
<dbReference type="OrthoDB" id="4456959at2759"/>
<gene>
    <name evidence="5" type="ORF">EVG20_g58</name>
</gene>
<keyword evidence="2" id="KW-0539">Nucleus</keyword>
<dbReference type="SMART" id="SM00066">
    <property type="entry name" value="GAL4"/>
    <property type="match status" value="1"/>
</dbReference>
<dbReference type="InterPro" id="IPR005600">
    <property type="entry name" value="Gal4_dimer_dom"/>
</dbReference>
<dbReference type="GO" id="GO:0000981">
    <property type="term" value="F:DNA-binding transcription factor activity, RNA polymerase II-specific"/>
    <property type="evidence" value="ECO:0007669"/>
    <property type="project" value="InterPro"/>
</dbReference>
<dbReference type="InterPro" id="IPR036864">
    <property type="entry name" value="Zn2-C6_fun-type_DNA-bd_sf"/>
</dbReference>
<feature type="region of interest" description="Disordered" evidence="3">
    <location>
        <begin position="1"/>
        <end position="23"/>
    </location>
</feature>
<dbReference type="SUPFAM" id="SSF57701">
    <property type="entry name" value="Zn2/Cys6 DNA-binding domain"/>
    <property type="match status" value="1"/>
</dbReference>
<evidence type="ECO:0000259" key="4">
    <source>
        <dbReference type="PROSITE" id="PS50048"/>
    </source>
</evidence>
<evidence type="ECO:0000313" key="5">
    <source>
        <dbReference type="EMBL" id="TFY72908.1"/>
    </source>
</evidence>
<feature type="region of interest" description="Disordered" evidence="3">
    <location>
        <begin position="256"/>
        <end position="277"/>
    </location>
</feature>
<name>A0A4Y9ZGI2_9AGAM</name>
<dbReference type="GO" id="GO:0008270">
    <property type="term" value="F:zinc ion binding"/>
    <property type="evidence" value="ECO:0007669"/>
    <property type="project" value="InterPro"/>
</dbReference>
<feature type="region of interest" description="Disordered" evidence="3">
    <location>
        <begin position="932"/>
        <end position="1056"/>
    </location>
</feature>
<dbReference type="InterPro" id="IPR050987">
    <property type="entry name" value="AtrR-like"/>
</dbReference>
<feature type="region of interest" description="Disordered" evidence="3">
    <location>
        <begin position="851"/>
        <end position="898"/>
    </location>
</feature>
<feature type="region of interest" description="Disordered" evidence="3">
    <location>
        <begin position="121"/>
        <end position="194"/>
    </location>
</feature>
<dbReference type="Proteomes" id="UP000298327">
    <property type="component" value="Unassembled WGS sequence"/>
</dbReference>
<dbReference type="Pfam" id="PF00172">
    <property type="entry name" value="Zn_clus"/>
    <property type="match status" value="1"/>
</dbReference>
<dbReference type="PANTHER" id="PTHR46910">
    <property type="entry name" value="TRANSCRIPTION FACTOR PDR1"/>
    <property type="match status" value="1"/>
</dbReference>
<dbReference type="Pfam" id="PF04082">
    <property type="entry name" value="Fungal_trans"/>
    <property type="match status" value="1"/>
</dbReference>
<dbReference type="EMBL" id="SEOQ01000002">
    <property type="protein sequence ID" value="TFY72908.1"/>
    <property type="molecule type" value="Genomic_DNA"/>
</dbReference>
<dbReference type="PROSITE" id="PS50048">
    <property type="entry name" value="ZN2_CY6_FUNGAL_2"/>
    <property type="match status" value="1"/>
</dbReference>
<feature type="compositionally biased region" description="Pro residues" evidence="3">
    <location>
        <begin position="875"/>
        <end position="889"/>
    </location>
</feature>
<proteinExistence type="predicted"/>
<organism evidence="5 6">
    <name type="scientific">Dentipellis fragilis</name>
    <dbReference type="NCBI Taxonomy" id="205917"/>
    <lineage>
        <taxon>Eukaryota</taxon>
        <taxon>Fungi</taxon>
        <taxon>Dikarya</taxon>
        <taxon>Basidiomycota</taxon>
        <taxon>Agaricomycotina</taxon>
        <taxon>Agaricomycetes</taxon>
        <taxon>Russulales</taxon>
        <taxon>Hericiaceae</taxon>
        <taxon>Dentipellis</taxon>
    </lineage>
</organism>
<protein>
    <recommendedName>
        <fullName evidence="4">Zn(2)-C6 fungal-type domain-containing protein</fullName>
    </recommendedName>
</protein>
<dbReference type="CDD" id="cd00067">
    <property type="entry name" value="GAL4"/>
    <property type="match status" value="1"/>
</dbReference>
<keyword evidence="6" id="KW-1185">Reference proteome</keyword>
<feature type="region of interest" description="Disordered" evidence="3">
    <location>
        <begin position="781"/>
        <end position="801"/>
    </location>
</feature>
<feature type="domain" description="Zn(2)-C6 fungal-type" evidence="4">
    <location>
        <begin position="44"/>
        <end position="77"/>
    </location>
</feature>
<reference evidence="5 6" key="1">
    <citation type="submission" date="2019-02" db="EMBL/GenBank/DDBJ databases">
        <title>Genome sequencing of the rare red list fungi Dentipellis fragilis.</title>
        <authorList>
            <person name="Buettner E."/>
            <person name="Kellner H."/>
        </authorList>
    </citation>
    <scope>NUCLEOTIDE SEQUENCE [LARGE SCALE GENOMIC DNA]</scope>
    <source>
        <strain evidence="5 6">DSM 105465</strain>
    </source>
</reference>
<evidence type="ECO:0000256" key="1">
    <source>
        <dbReference type="ARBA" id="ARBA00022723"/>
    </source>
</evidence>
<evidence type="ECO:0000256" key="2">
    <source>
        <dbReference type="ARBA" id="ARBA00023242"/>
    </source>
</evidence>
<dbReference type="Gene3D" id="4.10.240.10">
    <property type="entry name" value="Zn(2)-C6 fungal-type DNA-binding domain"/>
    <property type="match status" value="1"/>
</dbReference>
<keyword evidence="1" id="KW-0479">Metal-binding</keyword>
<dbReference type="PROSITE" id="PS00463">
    <property type="entry name" value="ZN2_CY6_FUNGAL_1"/>
    <property type="match status" value="1"/>
</dbReference>
<dbReference type="InterPro" id="IPR001138">
    <property type="entry name" value="Zn2Cys6_DnaBD"/>
</dbReference>
<dbReference type="GO" id="GO:0006351">
    <property type="term" value="P:DNA-templated transcription"/>
    <property type="evidence" value="ECO:0007669"/>
    <property type="project" value="InterPro"/>
</dbReference>
<dbReference type="SMART" id="SM00906">
    <property type="entry name" value="Fungal_trans"/>
    <property type="match status" value="1"/>
</dbReference>
<dbReference type="PANTHER" id="PTHR46910:SF38">
    <property type="entry name" value="ZN(2)-C6 FUNGAL-TYPE DOMAIN-CONTAINING PROTEIN"/>
    <property type="match status" value="1"/>
</dbReference>
<evidence type="ECO:0000256" key="3">
    <source>
        <dbReference type="SAM" id="MobiDB-lite"/>
    </source>
</evidence>
<feature type="compositionally biased region" description="Polar residues" evidence="3">
    <location>
        <begin position="129"/>
        <end position="142"/>
    </location>
</feature>
<accession>A0A4Y9ZGI2</accession>
<feature type="compositionally biased region" description="Polar residues" evidence="3">
    <location>
        <begin position="1"/>
        <end position="14"/>
    </location>
</feature>
<dbReference type="CDD" id="cd12148">
    <property type="entry name" value="fungal_TF_MHR"/>
    <property type="match status" value="1"/>
</dbReference>
<dbReference type="GO" id="GO:0003677">
    <property type="term" value="F:DNA binding"/>
    <property type="evidence" value="ECO:0007669"/>
    <property type="project" value="InterPro"/>
</dbReference>
<feature type="compositionally biased region" description="Low complexity" evidence="3">
    <location>
        <begin position="1002"/>
        <end position="1026"/>
    </location>
</feature>
<sequence length="1056" mass="119283">MNVSFSQHSSSRQPLDSPLSDAPDYSWSSNFSAPVHKKRKIERACDACRRRKTRCDGPQMSDNICTNCSQARRHCTYLEASKPRGPPKAYVTSLEDRVERAEALLKRLRPEADFSAELGPPIIRDSWKTDTPPNDAPTNSNPAPRLPPSIPVTSLSTKASHFIPRQPSSTRIRGDGPSDTDREHISDEQTSEDNDVFTVHLSKSMKRLRLHELEPDEKGDRSLDGQVRFHGSSSPFRLAAATRQLKLNRMIELKSEGASPVDEARDQRPGHQPAESSSLREYFWRSPTWESEWEGIHVTSPDAFPSLRREFPPKDLALKLIHLYFTRHESIFRLLHRPTFERQFEDGLYTRDVWFACVCMCVFALASRYSKDERVLLPDPPDEPLDDEYMRLRWQKAGFKYYFAAMDVVLHKRSLLTPASLFEIQTVCLTSTFKRDTHWHPNAWIVIGIGIRKLQDVGGHRKQVYGTTPSVENELWKRAFWHLVAWDRISSAMLGRSCFLREEDFDVPLPLEVDDEYWENDDPALAFKQPPGKPSALTAYVLWLKVTDIIAYNLRTMYALDKWKGPMGLKDPHRPQEILNQLNAVLTSWATSVPEHLKWSPDIEDPSVANQSATMYIAYNLLQISVQRSYLPPSLSRLRALGAPKTEVVVDSKAMTHLAIAVNCARSVTRIGETIRKRNLANVPILYTAIEICTAVLSLNVWVIKAREKARRLQGLEPDLAAATMIEALMDDVNSLLAGLEWAVPRWERAEDALTYLRSAIPSATDEPADLQGVHLEIMSPMEPESSPATPFTPASANPWATSEPHYYEQQQFRHGQSSTPVYHTPHPESLTLQEEMATLPLRQLMNYLQPQPQPHHESRPKFPPLTIPQDYRPMQPPPLPPPPPPPSYTHPTQWHAPPIRTSYIPPHSPVYPPYGAPPLSLTRRASTGHLHLAPPQRAFPPSYSRGGTHAHAQVKREEDADAPIIPPSLHYLDTRRQSDPYAFRAPDPTPPYSNHGDHGNSQSHRAYSSSSSSSARSHAPGAYVGYPGGGAYDNAPYGELDTGEPETHRGGYRRI</sequence>
<dbReference type="AlphaFoldDB" id="A0A4Y9ZGI2"/>
<feature type="compositionally biased region" description="Basic and acidic residues" evidence="3">
    <location>
        <begin position="172"/>
        <end position="187"/>
    </location>
</feature>
<feature type="compositionally biased region" description="Polar residues" evidence="3">
    <location>
        <begin position="787"/>
        <end position="801"/>
    </location>
</feature>
<evidence type="ECO:0000313" key="6">
    <source>
        <dbReference type="Proteomes" id="UP000298327"/>
    </source>
</evidence>
<dbReference type="InterPro" id="IPR007219">
    <property type="entry name" value="XnlR_reg_dom"/>
</dbReference>
<dbReference type="CDD" id="cd14654">
    <property type="entry name" value="ZIP_Gal4"/>
    <property type="match status" value="1"/>
</dbReference>